<dbReference type="PANTHER" id="PTHR42924">
    <property type="entry name" value="EXONUCLEASE"/>
    <property type="match status" value="1"/>
</dbReference>
<dbReference type="Proteomes" id="UP000676325">
    <property type="component" value="Unassembled WGS sequence"/>
</dbReference>
<dbReference type="CDD" id="cd07438">
    <property type="entry name" value="PHP_HisPPase_AMP"/>
    <property type="match status" value="1"/>
</dbReference>
<proteinExistence type="predicted"/>
<protein>
    <submittedName>
        <fullName evidence="2">PHP domain-containing protein</fullName>
    </submittedName>
</protein>
<name>A0A941EAQ6_9ACTN</name>
<dbReference type="Gene3D" id="1.10.150.650">
    <property type="match status" value="1"/>
</dbReference>
<evidence type="ECO:0000259" key="1">
    <source>
        <dbReference type="SMART" id="SM00481"/>
    </source>
</evidence>
<feature type="domain" description="Polymerase/histidinol phosphatase N-terminal" evidence="1">
    <location>
        <begin position="3"/>
        <end position="68"/>
    </location>
</feature>
<dbReference type="GO" id="GO:0004534">
    <property type="term" value="F:5'-3' RNA exonuclease activity"/>
    <property type="evidence" value="ECO:0007669"/>
    <property type="project" value="TreeGrafter"/>
</dbReference>
<accession>A0A941EAQ6</accession>
<organism evidence="2 3">
    <name type="scientific">Actinospica acidithermotolerans</name>
    <dbReference type="NCBI Taxonomy" id="2828514"/>
    <lineage>
        <taxon>Bacteria</taxon>
        <taxon>Bacillati</taxon>
        <taxon>Actinomycetota</taxon>
        <taxon>Actinomycetes</taxon>
        <taxon>Catenulisporales</taxon>
        <taxon>Actinospicaceae</taxon>
        <taxon>Actinospica</taxon>
    </lineage>
</organism>
<dbReference type="InterPro" id="IPR052018">
    <property type="entry name" value="PHP_domain"/>
</dbReference>
<dbReference type="EMBL" id="JAGSOH010000048">
    <property type="protein sequence ID" value="MBR7828091.1"/>
    <property type="molecule type" value="Genomic_DNA"/>
</dbReference>
<dbReference type="AlphaFoldDB" id="A0A941EAQ6"/>
<dbReference type="InterPro" id="IPR016195">
    <property type="entry name" value="Pol/histidinol_Pase-like"/>
</dbReference>
<evidence type="ECO:0000313" key="2">
    <source>
        <dbReference type="EMBL" id="MBR7828091.1"/>
    </source>
</evidence>
<dbReference type="Pfam" id="PF02811">
    <property type="entry name" value="PHP"/>
    <property type="match status" value="1"/>
</dbReference>
<dbReference type="SMART" id="SM00481">
    <property type="entry name" value="POLIIIAc"/>
    <property type="match status" value="1"/>
</dbReference>
<dbReference type="PANTHER" id="PTHR42924:SF3">
    <property type="entry name" value="POLYMERASE_HISTIDINOL PHOSPHATASE N-TERMINAL DOMAIN-CONTAINING PROTEIN"/>
    <property type="match status" value="1"/>
</dbReference>
<dbReference type="InterPro" id="IPR003141">
    <property type="entry name" value="Pol/His_phosphatase_N"/>
</dbReference>
<dbReference type="Gene3D" id="3.20.20.140">
    <property type="entry name" value="Metal-dependent hydrolases"/>
    <property type="match status" value="1"/>
</dbReference>
<keyword evidence="3" id="KW-1185">Reference proteome</keyword>
<dbReference type="InterPro" id="IPR004013">
    <property type="entry name" value="PHP_dom"/>
</dbReference>
<dbReference type="GO" id="GO:0035312">
    <property type="term" value="F:5'-3' DNA exonuclease activity"/>
    <property type="evidence" value="ECO:0007669"/>
    <property type="project" value="TreeGrafter"/>
</dbReference>
<reference evidence="2" key="1">
    <citation type="submission" date="2021-04" db="EMBL/GenBank/DDBJ databases">
        <title>Genome based classification of Actinospica acidithermotolerans sp. nov., an actinobacterium isolated from an Indonesian hot spring.</title>
        <authorList>
            <person name="Kusuma A.B."/>
            <person name="Putra K.E."/>
            <person name="Nafisah S."/>
            <person name="Loh J."/>
            <person name="Nouioui I."/>
            <person name="Goodfellow M."/>
        </authorList>
    </citation>
    <scope>NUCLEOTIDE SEQUENCE</scope>
    <source>
        <strain evidence="2">MGRD01-02</strain>
    </source>
</reference>
<dbReference type="SUPFAM" id="SSF89550">
    <property type="entry name" value="PHP domain-like"/>
    <property type="match status" value="1"/>
</dbReference>
<gene>
    <name evidence="2" type="ORF">KDK95_17370</name>
</gene>
<dbReference type="RefSeq" id="WP_212519230.1">
    <property type="nucleotide sequence ID" value="NZ_JAGSOH010000048.1"/>
</dbReference>
<evidence type="ECO:0000313" key="3">
    <source>
        <dbReference type="Proteomes" id="UP000676325"/>
    </source>
</evidence>
<comment type="caution">
    <text evidence="2">The sequence shown here is derived from an EMBL/GenBank/DDBJ whole genome shotgun (WGS) entry which is preliminary data.</text>
</comment>
<sequence>MRIDLHTHSSCSDGTDTPSELLANAARAGLGVIALTDHDTTAGWDAAASAGERYGVRVVPGAEISCRFGGKGGIQVHLLAYGFDRGAPEFAAERALLRDDREHRAELITERCRELGAPITWEQVQRIARGAAIGRPHVASALVEAGVVPSVDAAFSSLWLADGGRAYVEKYALDPVHAIRLVRDAGGTTVFAHPAAAKRGRIVTEAQIAMLADAGLHGLEADHPDHDEPTRERMRALARDLNIVATGSSDYHGSRKTVVLGQCTTDPEAFAALLPEYA</sequence>